<dbReference type="PRINTS" id="PR00081">
    <property type="entry name" value="GDHRDH"/>
</dbReference>
<evidence type="ECO:0000313" key="3">
    <source>
        <dbReference type="Proteomes" id="UP000321261"/>
    </source>
</evidence>
<dbReference type="PROSITE" id="PS00061">
    <property type="entry name" value="ADH_SHORT"/>
    <property type="match status" value="1"/>
</dbReference>
<sequence length="218" mass="23520">MTDHREGSREYLRTLFCIGVRDTFFAAGPDERKAVFDESRRAFDDLGGRFGVRVLGTMDDDESMVGPIWEIELDEWDDVLATNLRSVFVLTRELAPAMRERGWGRIVNTASLAGQQGGLVAGAHYASSKAGILVLTKIFAKELAPSGVTVNAIAPAATRTPVMDGMDPEQLRAAEAAIPVGRFGRAEEVAGLVGYLCGEDTGFITGATFDINGGVFMR</sequence>
<reference evidence="2 3" key="1">
    <citation type="submission" date="2019-06" db="EMBL/GenBank/DDBJ databases">
        <title>Sequencing the genomes of 1000 actinobacteria strains.</title>
        <authorList>
            <person name="Klenk H.-P."/>
        </authorList>
    </citation>
    <scope>NUCLEOTIDE SEQUENCE [LARGE SCALE GENOMIC DNA]</scope>
    <source>
        <strain evidence="2 3">DSM 45671</strain>
    </source>
</reference>
<evidence type="ECO:0000256" key="1">
    <source>
        <dbReference type="ARBA" id="ARBA00006484"/>
    </source>
</evidence>
<dbReference type="RefSeq" id="WP_147258364.1">
    <property type="nucleotide sequence ID" value="NZ_VIWU01000001.1"/>
</dbReference>
<dbReference type="InterPro" id="IPR050259">
    <property type="entry name" value="SDR"/>
</dbReference>
<dbReference type="Pfam" id="PF13561">
    <property type="entry name" value="adh_short_C2"/>
    <property type="match status" value="1"/>
</dbReference>
<proteinExistence type="inferred from homology"/>
<dbReference type="GO" id="GO:0032787">
    <property type="term" value="P:monocarboxylic acid metabolic process"/>
    <property type="evidence" value="ECO:0007669"/>
    <property type="project" value="UniProtKB-ARBA"/>
</dbReference>
<dbReference type="PRINTS" id="PR00080">
    <property type="entry name" value="SDRFAMILY"/>
</dbReference>
<dbReference type="InterPro" id="IPR002347">
    <property type="entry name" value="SDR_fam"/>
</dbReference>
<organism evidence="2 3">
    <name type="scientific">Pseudonocardia hierapolitana</name>
    <dbReference type="NCBI Taxonomy" id="1128676"/>
    <lineage>
        <taxon>Bacteria</taxon>
        <taxon>Bacillati</taxon>
        <taxon>Actinomycetota</taxon>
        <taxon>Actinomycetes</taxon>
        <taxon>Pseudonocardiales</taxon>
        <taxon>Pseudonocardiaceae</taxon>
        <taxon>Pseudonocardia</taxon>
    </lineage>
</organism>
<dbReference type="AlphaFoldDB" id="A0A561SXC3"/>
<comment type="caution">
    <text evidence="2">The sequence shown here is derived from an EMBL/GenBank/DDBJ whole genome shotgun (WGS) entry which is preliminary data.</text>
</comment>
<keyword evidence="3" id="KW-1185">Reference proteome</keyword>
<dbReference type="Proteomes" id="UP000321261">
    <property type="component" value="Unassembled WGS sequence"/>
</dbReference>
<dbReference type="InterPro" id="IPR020904">
    <property type="entry name" value="Sc_DH/Rdtase_CS"/>
</dbReference>
<dbReference type="SUPFAM" id="SSF51735">
    <property type="entry name" value="NAD(P)-binding Rossmann-fold domains"/>
    <property type="match status" value="1"/>
</dbReference>
<evidence type="ECO:0000313" key="2">
    <source>
        <dbReference type="EMBL" id="TWF79518.1"/>
    </source>
</evidence>
<protein>
    <submittedName>
        <fullName evidence="2">3-oxoacyl-[acyl-carrier protein] reductase</fullName>
    </submittedName>
</protein>
<accession>A0A561SXC3</accession>
<comment type="similarity">
    <text evidence="1">Belongs to the short-chain dehydrogenases/reductases (SDR) family.</text>
</comment>
<dbReference type="InterPro" id="IPR036291">
    <property type="entry name" value="NAD(P)-bd_dom_sf"/>
</dbReference>
<dbReference type="PANTHER" id="PTHR42879">
    <property type="entry name" value="3-OXOACYL-(ACYL-CARRIER-PROTEIN) REDUCTASE"/>
    <property type="match status" value="1"/>
</dbReference>
<dbReference type="EMBL" id="VIWU01000001">
    <property type="protein sequence ID" value="TWF79518.1"/>
    <property type="molecule type" value="Genomic_DNA"/>
</dbReference>
<dbReference type="OrthoDB" id="517007at2"/>
<gene>
    <name evidence="2" type="ORF">FHX44_115451</name>
</gene>
<dbReference type="Gene3D" id="3.40.50.720">
    <property type="entry name" value="NAD(P)-binding Rossmann-like Domain"/>
    <property type="match status" value="1"/>
</dbReference>
<dbReference type="PANTHER" id="PTHR42879:SF2">
    <property type="entry name" value="3-OXOACYL-[ACYL-CARRIER-PROTEIN] REDUCTASE FABG"/>
    <property type="match status" value="1"/>
</dbReference>
<name>A0A561SXC3_9PSEU</name>